<dbReference type="SMART" id="SM00054">
    <property type="entry name" value="EFh"/>
    <property type="match status" value="2"/>
</dbReference>
<feature type="domain" description="EF-hand" evidence="3">
    <location>
        <begin position="121"/>
        <end position="156"/>
    </location>
</feature>
<feature type="compositionally biased region" description="Gly residues" evidence="2">
    <location>
        <begin position="12"/>
        <end position="21"/>
    </location>
</feature>
<gene>
    <name evidence="4" type="ordered locus">LOC_Os12g04240</name>
</gene>
<name>H2KWZ7_ORYSJ</name>
<evidence type="ECO:0000259" key="3">
    <source>
        <dbReference type="PROSITE" id="PS50222"/>
    </source>
</evidence>
<dbReference type="PROSITE" id="PS00018">
    <property type="entry name" value="EF_HAND_1"/>
    <property type="match status" value="2"/>
</dbReference>
<protein>
    <submittedName>
        <fullName evidence="4">EF hand family protein, expressed</fullName>
    </submittedName>
</protein>
<dbReference type="PANTHER" id="PTHR46824:SF1">
    <property type="entry name" value="CALCIUM-BINDING PROTEIN CML49-RELATED"/>
    <property type="match status" value="1"/>
</dbReference>
<keyword evidence="1" id="KW-0106">Calcium</keyword>
<dbReference type="PANTHER" id="PTHR46824">
    <property type="entry name" value="CALCIUM-BINDING PROTEIN CML48-RELATED"/>
    <property type="match status" value="1"/>
</dbReference>
<dbReference type="InterPro" id="IPR044590">
    <property type="entry name" value="CML48/49/50"/>
</dbReference>
<accession>H2KWZ7</accession>
<evidence type="ECO:0000313" key="4">
    <source>
        <dbReference type="EMBL" id="ABG21877.1"/>
    </source>
</evidence>
<evidence type="ECO:0000256" key="1">
    <source>
        <dbReference type="ARBA" id="ARBA00022837"/>
    </source>
</evidence>
<sequence>MAGYPPNPGSGYPYGGAGGYGAPPPPYGSSPAPSAPPYGAKPPKEGKTSSSSAPYYGGGGGYGAPPSTQPYGSGGGYGAPPSSQPYGAPYGAPPPSSAPYGAPGGYGSPFASLVPSAFPPGTDPNVVACFQAADRDGSGMIDDKELQSALSGYSQSFSLRTVHLLMYLFTNTNVRKIGPKEFTSVFYSLQNWRSIFERFDRDRSGKIDATELRDALLSLGYSVSPTVLDLLVSKFDKTGGKNKAIEYDNFIE</sequence>
<dbReference type="SUPFAM" id="SSF47473">
    <property type="entry name" value="EF-hand"/>
    <property type="match status" value="1"/>
</dbReference>
<evidence type="ECO:0000256" key="2">
    <source>
        <dbReference type="SAM" id="MobiDB-lite"/>
    </source>
</evidence>
<dbReference type="Pfam" id="PF13202">
    <property type="entry name" value="EF-hand_5"/>
    <property type="match status" value="1"/>
</dbReference>
<reference evidence="4" key="1">
    <citation type="journal article" date="2005" name="BMC Biol.">
        <title>The sequence of rice chromosomes 11 and 12, rich in disease resistance genes and recent gene duplications.</title>
        <authorList>
            <consortium name="The rice chromosomes 11 and 12 sequencing consortia"/>
        </authorList>
    </citation>
    <scope>NUCLEOTIDE SEQUENCE [LARGE SCALE GENOMIC DNA]</scope>
</reference>
<dbReference type="AlphaFoldDB" id="H2KWZ7"/>
<reference evidence="4" key="2">
    <citation type="submission" date="2005-04" db="EMBL/GenBank/DDBJ databases">
        <authorList>
            <person name="Buell C.R."/>
            <person name="Wing R.A."/>
            <person name="McCombie W.A."/>
            <person name="Ouyang S."/>
        </authorList>
    </citation>
    <scope>NUCLEOTIDE SEQUENCE</scope>
</reference>
<dbReference type="InterPro" id="IPR018247">
    <property type="entry name" value="EF_Hand_1_Ca_BS"/>
</dbReference>
<dbReference type="GO" id="GO:0005509">
    <property type="term" value="F:calcium ion binding"/>
    <property type="evidence" value="ECO:0007669"/>
    <property type="project" value="InterPro"/>
</dbReference>
<reference evidence="4" key="3">
    <citation type="submission" date="2006-01" db="EMBL/GenBank/DDBJ databases">
        <authorList>
            <person name="Buell R."/>
        </authorList>
    </citation>
    <scope>NUCLEOTIDE SEQUENCE</scope>
</reference>
<dbReference type="Gene3D" id="1.10.238.10">
    <property type="entry name" value="EF-hand"/>
    <property type="match status" value="1"/>
</dbReference>
<dbReference type="InterPro" id="IPR011992">
    <property type="entry name" value="EF-hand-dom_pair"/>
</dbReference>
<feature type="region of interest" description="Disordered" evidence="2">
    <location>
        <begin position="1"/>
        <end position="80"/>
    </location>
</feature>
<dbReference type="Pfam" id="PF13499">
    <property type="entry name" value="EF-hand_7"/>
    <property type="match status" value="1"/>
</dbReference>
<dbReference type="PROSITE" id="PS50222">
    <property type="entry name" value="EF_HAND_2"/>
    <property type="match status" value="2"/>
</dbReference>
<feature type="compositionally biased region" description="Pro residues" evidence="2">
    <location>
        <begin position="22"/>
        <end position="40"/>
    </location>
</feature>
<dbReference type="EMBL" id="DP000011">
    <property type="protein sequence ID" value="ABG21877.1"/>
    <property type="molecule type" value="Genomic_DNA"/>
</dbReference>
<proteinExistence type="predicted"/>
<organism evidence="4">
    <name type="scientific">Oryza sativa subsp. japonica</name>
    <name type="common">Rice</name>
    <dbReference type="NCBI Taxonomy" id="39947"/>
    <lineage>
        <taxon>Eukaryota</taxon>
        <taxon>Viridiplantae</taxon>
        <taxon>Streptophyta</taxon>
        <taxon>Embryophyta</taxon>
        <taxon>Tracheophyta</taxon>
        <taxon>Spermatophyta</taxon>
        <taxon>Magnoliopsida</taxon>
        <taxon>Liliopsida</taxon>
        <taxon>Poales</taxon>
        <taxon>Poaceae</taxon>
        <taxon>BOP clade</taxon>
        <taxon>Oryzoideae</taxon>
        <taxon>Oryzeae</taxon>
        <taxon>Oryzinae</taxon>
        <taxon>Oryza</taxon>
        <taxon>Oryza sativa</taxon>
    </lineage>
</organism>
<dbReference type="InterPro" id="IPR002048">
    <property type="entry name" value="EF_hand_dom"/>
</dbReference>
<feature type="domain" description="EF-hand" evidence="3">
    <location>
        <begin position="187"/>
        <end position="222"/>
    </location>
</feature>